<dbReference type="PANTHER" id="PTHR28184:SF1">
    <property type="entry name" value="LARGE RIBOSOMAL SUBUNIT PROTEIN ML67"/>
    <property type="match status" value="1"/>
</dbReference>
<organism evidence="9 10">
    <name type="scientific">Sphaerosporella brunnea</name>
    <dbReference type="NCBI Taxonomy" id="1250544"/>
    <lineage>
        <taxon>Eukaryota</taxon>
        <taxon>Fungi</taxon>
        <taxon>Dikarya</taxon>
        <taxon>Ascomycota</taxon>
        <taxon>Pezizomycotina</taxon>
        <taxon>Pezizomycetes</taxon>
        <taxon>Pezizales</taxon>
        <taxon>Pyronemataceae</taxon>
        <taxon>Sphaerosporella</taxon>
    </lineage>
</organism>
<evidence type="ECO:0000256" key="5">
    <source>
        <dbReference type="ARBA" id="ARBA00023128"/>
    </source>
</evidence>
<keyword evidence="7" id="KW-0687">Ribonucleoprotein</keyword>
<comment type="similarity">
    <text evidence="2">Belongs to the mitochondrion-specific ribosomal protein mL67 family.</text>
</comment>
<evidence type="ECO:0000256" key="1">
    <source>
        <dbReference type="ARBA" id="ARBA00004173"/>
    </source>
</evidence>
<keyword evidence="10" id="KW-1185">Reference proteome</keyword>
<proteinExistence type="inferred from homology"/>
<dbReference type="Pfam" id="PF12829">
    <property type="entry name" value="Mhr1"/>
    <property type="match status" value="1"/>
</dbReference>
<dbReference type="AlphaFoldDB" id="A0A5J5F4J3"/>
<reference evidence="9 10" key="1">
    <citation type="submission" date="2019-09" db="EMBL/GenBank/DDBJ databases">
        <title>Draft genome of the ectomycorrhizal ascomycete Sphaerosporella brunnea.</title>
        <authorList>
            <consortium name="DOE Joint Genome Institute"/>
            <person name="Benucci G.M."/>
            <person name="Marozzi G."/>
            <person name="Antonielli L."/>
            <person name="Sanchez S."/>
            <person name="Marco P."/>
            <person name="Wang X."/>
            <person name="Falini L.B."/>
            <person name="Barry K."/>
            <person name="Haridas S."/>
            <person name="Lipzen A."/>
            <person name="Labutti K."/>
            <person name="Grigoriev I.V."/>
            <person name="Murat C."/>
            <person name="Martin F."/>
            <person name="Albertini E."/>
            <person name="Donnini D."/>
            <person name="Bonito G."/>
        </authorList>
    </citation>
    <scope>NUCLEOTIDE SEQUENCE [LARGE SCALE GENOMIC DNA]</scope>
    <source>
        <strain evidence="9 10">Sb_GMNB300</strain>
    </source>
</reference>
<gene>
    <name evidence="9" type="ORF">FN846DRAFT_936340</name>
</gene>
<keyword evidence="6" id="KW-0804">Transcription</keyword>
<evidence type="ECO:0000256" key="2">
    <source>
        <dbReference type="ARBA" id="ARBA00010741"/>
    </source>
</evidence>
<evidence type="ECO:0000313" key="10">
    <source>
        <dbReference type="Proteomes" id="UP000326924"/>
    </source>
</evidence>
<keyword evidence="3" id="KW-0689">Ribosomal protein</keyword>
<dbReference type="GO" id="GO:0003697">
    <property type="term" value="F:single-stranded DNA binding"/>
    <property type="evidence" value="ECO:0007669"/>
    <property type="project" value="InterPro"/>
</dbReference>
<dbReference type="GO" id="GO:0005840">
    <property type="term" value="C:ribosome"/>
    <property type="evidence" value="ECO:0007669"/>
    <property type="project" value="UniProtKB-KW"/>
</dbReference>
<dbReference type="InParanoid" id="A0A5J5F4J3"/>
<evidence type="ECO:0000256" key="8">
    <source>
        <dbReference type="ARBA" id="ARBA00035185"/>
    </source>
</evidence>
<dbReference type="PANTHER" id="PTHR28184">
    <property type="entry name" value="MITOCHONDRIAL HOMOLOGOUS RECOMBINATION PROTEIN 1"/>
    <property type="match status" value="1"/>
</dbReference>
<evidence type="ECO:0000256" key="7">
    <source>
        <dbReference type="ARBA" id="ARBA00023274"/>
    </source>
</evidence>
<accession>A0A5J5F4J3</accession>
<sequence>MPPKPSPKVKFVKVMKNAAQHGRNIFIYNNIQTNQVVYSLTRALNNNEALKQLPFIAKKTKPAALRKDHWAPLATVSFPNSDMGLKTYHMLREFRKLHETKYDQAGTFNMEKKKLKYVLMNQKANSIADLAESLRIEIERADAAGSPIAEGDVSIRWRNTRDAEHAQQWPGIVVHGDQGRADRPYVAPKPEETSPIAEAVVEAEAPKEEAQVVAARA</sequence>
<evidence type="ECO:0000313" key="9">
    <source>
        <dbReference type="EMBL" id="KAA8911322.1"/>
    </source>
</evidence>
<comment type="subcellular location">
    <subcellularLocation>
        <location evidence="1">Mitochondrion</location>
    </subcellularLocation>
</comment>
<dbReference type="OrthoDB" id="5333655at2759"/>
<comment type="caution">
    <text evidence="9">The sequence shown here is derived from an EMBL/GenBank/DDBJ whole genome shotgun (WGS) entry which is preliminary data.</text>
</comment>
<dbReference type="GO" id="GO:0005739">
    <property type="term" value="C:mitochondrion"/>
    <property type="evidence" value="ECO:0007669"/>
    <property type="project" value="UniProtKB-SubCell"/>
</dbReference>
<evidence type="ECO:0000256" key="4">
    <source>
        <dbReference type="ARBA" id="ARBA00023015"/>
    </source>
</evidence>
<dbReference type="Proteomes" id="UP000326924">
    <property type="component" value="Unassembled WGS sequence"/>
</dbReference>
<name>A0A5J5F4J3_9PEZI</name>
<keyword evidence="5" id="KW-0496">Mitochondrion</keyword>
<dbReference type="GO" id="GO:1990904">
    <property type="term" value="C:ribonucleoprotein complex"/>
    <property type="evidence" value="ECO:0007669"/>
    <property type="project" value="UniProtKB-KW"/>
</dbReference>
<evidence type="ECO:0000256" key="3">
    <source>
        <dbReference type="ARBA" id="ARBA00022980"/>
    </source>
</evidence>
<evidence type="ECO:0000256" key="6">
    <source>
        <dbReference type="ARBA" id="ARBA00023163"/>
    </source>
</evidence>
<dbReference type="EMBL" id="VXIS01000037">
    <property type="protein sequence ID" value="KAA8911322.1"/>
    <property type="molecule type" value="Genomic_DNA"/>
</dbReference>
<protein>
    <recommendedName>
        <fullName evidence="8">Large ribosomal subunit protein mL67</fullName>
    </recommendedName>
</protein>
<dbReference type="InterPro" id="IPR024629">
    <property type="entry name" value="Ribosomal_mL67"/>
</dbReference>
<dbReference type="GO" id="GO:0000150">
    <property type="term" value="F:DNA strand exchange activity"/>
    <property type="evidence" value="ECO:0007669"/>
    <property type="project" value="InterPro"/>
</dbReference>
<keyword evidence="4" id="KW-0805">Transcription regulation</keyword>
<dbReference type="GO" id="GO:0003735">
    <property type="term" value="F:structural constituent of ribosome"/>
    <property type="evidence" value="ECO:0007669"/>
    <property type="project" value="TreeGrafter"/>
</dbReference>